<dbReference type="EMBL" id="JAWDJW010000196">
    <property type="protein sequence ID" value="KAK3081340.1"/>
    <property type="molecule type" value="Genomic_DNA"/>
</dbReference>
<organism evidence="1 2">
    <name type="scientific">Coniosporium uncinatum</name>
    <dbReference type="NCBI Taxonomy" id="93489"/>
    <lineage>
        <taxon>Eukaryota</taxon>
        <taxon>Fungi</taxon>
        <taxon>Dikarya</taxon>
        <taxon>Ascomycota</taxon>
        <taxon>Pezizomycotina</taxon>
        <taxon>Dothideomycetes</taxon>
        <taxon>Dothideomycetes incertae sedis</taxon>
        <taxon>Coniosporium</taxon>
    </lineage>
</organism>
<proteinExistence type="predicted"/>
<name>A0ACC3DXC8_9PEZI</name>
<accession>A0ACC3DXC8</accession>
<gene>
    <name evidence="1" type="ORF">LTS18_007704</name>
</gene>
<keyword evidence="2" id="KW-1185">Reference proteome</keyword>
<sequence>MATAVVADQITMVESNLPADIGLRPWSNFGNTDIDASTAIDAINNAAGLELAEDMDSQTNLDSMYFSGKGLAKFAGVVYATNDLASNPTLAAAGLQKLESAFNTFVTNSQVYPLVYDSAWKGVVSTSTYVTGDSGQDFGNTYYNDHHFHYGYFVYAAAVIAYLNPDWLNQGNNRAWVNMLIRDYNNPSAEDTAFPVSRSFDWYHGHSWAKGLFEAADGNNEESSSEDAFSTYAIKMWGRVIGDANMVARGNLQLAVTARSLQNYFLLEDSNENQPSNFIGNKVTGILFDNKVDHTTYFGTNIEYIQGIHMIPLNPSSAYTRLPTFVSQEWDTYFSDSPSSPNGNPASNVSGGWRGILMANLAIIDPTASFDFFNDPNFDIGYLDGGASRTWYLAYAAGMGGAFGTGGT</sequence>
<evidence type="ECO:0000313" key="2">
    <source>
        <dbReference type="Proteomes" id="UP001186974"/>
    </source>
</evidence>
<dbReference type="Proteomes" id="UP001186974">
    <property type="component" value="Unassembled WGS sequence"/>
</dbReference>
<protein>
    <submittedName>
        <fullName evidence="1">Uncharacterized protein</fullName>
    </submittedName>
</protein>
<comment type="caution">
    <text evidence="1">The sequence shown here is derived from an EMBL/GenBank/DDBJ whole genome shotgun (WGS) entry which is preliminary data.</text>
</comment>
<reference evidence="1" key="1">
    <citation type="submission" date="2024-09" db="EMBL/GenBank/DDBJ databases">
        <title>Black Yeasts Isolated from many extreme environments.</title>
        <authorList>
            <person name="Coleine C."/>
            <person name="Stajich J.E."/>
            <person name="Selbmann L."/>
        </authorList>
    </citation>
    <scope>NUCLEOTIDE SEQUENCE</scope>
    <source>
        <strain evidence="1">CCFEE 5737</strain>
    </source>
</reference>
<evidence type="ECO:0000313" key="1">
    <source>
        <dbReference type="EMBL" id="KAK3081340.1"/>
    </source>
</evidence>